<gene>
    <name evidence="1" type="primary">ycf41</name>
    <name evidence="1" type="ORF">Gele_054</name>
</gene>
<protein>
    <submittedName>
        <fullName evidence="1">Putative single-stranded DNA binding protein</fullName>
    </submittedName>
</protein>
<reference evidence="1" key="1">
    <citation type="submission" date="2015-07" db="EMBL/GenBank/DDBJ databases">
        <title>Reconstructing the complex evolutionary history of mobile plasmids in red algal genomes.</title>
        <authorList>
            <person name="Lee J."/>
            <person name="Kim K.M."/>
            <person name="Yang E.C."/>
            <person name="Miller K.A."/>
            <person name="Boo S.M."/>
            <person name="Bhattacharya D."/>
            <person name="Yoon H.S."/>
        </authorList>
    </citation>
    <scope>NUCLEOTIDE SEQUENCE</scope>
</reference>
<organism evidence="1">
    <name type="scientific">Gelidium elegans</name>
    <name type="common">Red alga</name>
    <dbReference type="NCBI Taxonomy" id="37200"/>
    <lineage>
        <taxon>Eukaryota</taxon>
        <taxon>Rhodophyta</taxon>
        <taxon>Florideophyceae</taxon>
        <taxon>Rhodymeniophycidae</taxon>
        <taxon>Gelidiales</taxon>
        <taxon>Gelidiaceae</taxon>
        <taxon>Gelidium</taxon>
    </lineage>
</organism>
<sequence length="106" mass="12479">MNYCILMGQLVSKQKYIKICGKHYIYVKLTIPNNKKVLNYYKVLALAHGEKAKDLIELYRIRDSIVIEAAISIRKYKDSSNNKTKKFILFQIYDIHPTHNILNNFV</sequence>
<dbReference type="RefSeq" id="YP_009244073.1">
    <property type="nucleotide sequence ID" value="NC_029858.1"/>
</dbReference>
<dbReference type="AlphaFoldDB" id="A0A141SDE7"/>
<dbReference type="GeneID" id="27215796"/>
<evidence type="ECO:0000313" key="1">
    <source>
        <dbReference type="EMBL" id="AMK96315.1"/>
    </source>
</evidence>
<geneLocation type="plastid" evidence="1"/>
<name>A0A141SDE7_GELEL</name>
<accession>A0A141SDE7</accession>
<keyword evidence="1" id="KW-0934">Plastid</keyword>
<proteinExistence type="predicted"/>
<dbReference type="EMBL" id="KT266786">
    <property type="protein sequence ID" value="AMK96315.1"/>
    <property type="molecule type" value="Genomic_DNA"/>
</dbReference>